<feature type="region of interest" description="Disordered" evidence="3">
    <location>
        <begin position="68"/>
        <end position="90"/>
    </location>
</feature>
<dbReference type="PANTHER" id="PTHR31001:SF49">
    <property type="entry name" value="ZN(II)2CYS6 TRANSCRIPTION FACTOR (EUROFUNG)"/>
    <property type="match status" value="1"/>
</dbReference>
<dbReference type="Proteomes" id="UP001456524">
    <property type="component" value="Unassembled WGS sequence"/>
</dbReference>
<dbReference type="CDD" id="cd12148">
    <property type="entry name" value="fungal_TF_MHR"/>
    <property type="match status" value="1"/>
</dbReference>
<evidence type="ECO:0000313" key="6">
    <source>
        <dbReference type="Proteomes" id="UP001456524"/>
    </source>
</evidence>
<feature type="region of interest" description="Disordered" evidence="3">
    <location>
        <begin position="768"/>
        <end position="791"/>
    </location>
</feature>
<feature type="region of interest" description="Disordered" evidence="3">
    <location>
        <begin position="127"/>
        <end position="151"/>
    </location>
</feature>
<keyword evidence="2" id="KW-0539">Nucleus</keyword>
<sequence length="900" mass="99291">MVSFGSCVSGIECHSRVRHADTESRDFLDELRNSTSSADHLIIRLKCNRGHPCDNCSKRGDNASCTYATPGNRKKTSLTHTPPTTPDDMQNRIDRLEGLVLSLMTNGAQSAGPAAAAAAIANANANMRLPNPPQNHGSVGGSSTEGSLEVDRRMSIKEEPEAHASGHEDSDVDQVAKSIGIMKVDNNKSIFASEAHWYAILGEIAEVKSYFAEHKKQYDEQLKRHQATYTDDISPGTAFLFGAVQPVDKAEILAAFPPKAVSDLLITRYFNVYDPGFHIIHGPTFQKQYDHHWLSPEETPIIWLGMAYAMMCIALQSYHRAGDEPPEYRGKTWEMSSEYRRRTAQCLLKADITAPVTHMLETLILHVQGEYARSKDAELGVLVSWTILVRLAMRMGYHRDPAPYRALSPFQGEMRRRVWCVVRKMDLLFSQQNGQPPMVRSSDATTELPRNIYDDELYEEMKIVPQSRPVTEPTPCSYMITKANLVYAFGKVVEESQALSCTSYEGVTKLDQRLRELKAAVPPHLQIRSMDESARDPATLVMQRFSLELLYLKAQIVLHRKFLGPSRENSRYAYSRRTCIDASMAMLKHQATIYRESHQGGRLRTVKWFITSLTTNDFLVAAMVIALDLYHTCETERSGHAPSTDVYSWPQDRRDEMLAAIDTVVPIWAEYSNGSMEAYKAHASLSVMLNTLKSSHALRQAQSNFATAAAAYPATANLQDDSNVAPEHSAAMTLGMLSTGALTPNSANMFDNRPAYPASMGNILNDPLSQGTGLTPQYAGPASSGEQAGSVSAVSPFSQMFGTSSIGLQGIDMPSSNLDWDAWDSYVQGTAMDPNNQMWPMGVPDLMSDVSASVAPNAQTQQGQSSQPQSQSQAINPAFMGGSGSNVFMGEDTPERSGMM</sequence>
<dbReference type="InterPro" id="IPR050613">
    <property type="entry name" value="Sec_Metabolite_Reg"/>
</dbReference>
<dbReference type="Pfam" id="PF04082">
    <property type="entry name" value="Fungal_trans"/>
    <property type="match status" value="1"/>
</dbReference>
<comment type="caution">
    <text evidence="5">The sequence shown here is derived from an EMBL/GenBank/DDBJ whole genome shotgun (WGS) entry which is preliminary data.</text>
</comment>
<dbReference type="InterPro" id="IPR007219">
    <property type="entry name" value="XnlR_reg_dom"/>
</dbReference>
<evidence type="ECO:0000256" key="2">
    <source>
        <dbReference type="ARBA" id="ARBA00023242"/>
    </source>
</evidence>
<dbReference type="PANTHER" id="PTHR31001">
    <property type="entry name" value="UNCHARACTERIZED TRANSCRIPTIONAL REGULATORY PROTEIN"/>
    <property type="match status" value="1"/>
</dbReference>
<feature type="compositionally biased region" description="Low complexity" evidence="3">
    <location>
        <begin position="859"/>
        <end position="873"/>
    </location>
</feature>
<keyword evidence="6" id="KW-1185">Reference proteome</keyword>
<evidence type="ECO:0000259" key="4">
    <source>
        <dbReference type="SMART" id="SM00906"/>
    </source>
</evidence>
<evidence type="ECO:0000313" key="5">
    <source>
        <dbReference type="EMBL" id="KAK8175425.1"/>
    </source>
</evidence>
<dbReference type="SMART" id="SM00906">
    <property type="entry name" value="Fungal_trans"/>
    <property type="match status" value="1"/>
</dbReference>
<gene>
    <name evidence="5" type="ORF">IWX90DRAFT_109826</name>
</gene>
<name>A0ABR1Y2R6_9PEZI</name>
<dbReference type="Gene3D" id="4.10.240.10">
    <property type="entry name" value="Zn(2)-C6 fungal-type DNA-binding domain"/>
    <property type="match status" value="1"/>
</dbReference>
<feature type="domain" description="Xylanolytic transcriptional activator regulatory" evidence="4">
    <location>
        <begin position="381"/>
        <end position="455"/>
    </location>
</feature>
<dbReference type="InterPro" id="IPR036864">
    <property type="entry name" value="Zn2-C6_fun-type_DNA-bd_sf"/>
</dbReference>
<protein>
    <recommendedName>
        <fullName evidence="4">Xylanolytic transcriptional activator regulatory domain-containing protein</fullName>
    </recommendedName>
</protein>
<comment type="subcellular location">
    <subcellularLocation>
        <location evidence="1">Nucleus</location>
    </subcellularLocation>
</comment>
<accession>A0ABR1Y2R6</accession>
<dbReference type="EMBL" id="JBBWUH010000002">
    <property type="protein sequence ID" value="KAK8175425.1"/>
    <property type="molecule type" value="Genomic_DNA"/>
</dbReference>
<proteinExistence type="predicted"/>
<feature type="region of interest" description="Disordered" evidence="3">
    <location>
        <begin position="855"/>
        <end position="900"/>
    </location>
</feature>
<reference evidence="5 6" key="1">
    <citation type="journal article" date="2022" name="G3 (Bethesda)">
        <title>Enemy or ally: a genomic approach to elucidate the lifestyle of Phyllosticta citrichinaensis.</title>
        <authorList>
            <person name="Buijs V.A."/>
            <person name="Groenewald J.Z."/>
            <person name="Haridas S."/>
            <person name="LaButti K.M."/>
            <person name="Lipzen A."/>
            <person name="Martin F.M."/>
            <person name="Barry K."/>
            <person name="Grigoriev I.V."/>
            <person name="Crous P.W."/>
            <person name="Seidl M.F."/>
        </authorList>
    </citation>
    <scope>NUCLEOTIDE SEQUENCE [LARGE SCALE GENOMIC DNA]</scope>
    <source>
        <strain evidence="5 6">CBS 129764</strain>
    </source>
</reference>
<evidence type="ECO:0000256" key="3">
    <source>
        <dbReference type="SAM" id="MobiDB-lite"/>
    </source>
</evidence>
<organism evidence="5 6">
    <name type="scientific">Phyllosticta citrichinensis</name>
    <dbReference type="NCBI Taxonomy" id="1130410"/>
    <lineage>
        <taxon>Eukaryota</taxon>
        <taxon>Fungi</taxon>
        <taxon>Dikarya</taxon>
        <taxon>Ascomycota</taxon>
        <taxon>Pezizomycotina</taxon>
        <taxon>Dothideomycetes</taxon>
        <taxon>Dothideomycetes incertae sedis</taxon>
        <taxon>Botryosphaeriales</taxon>
        <taxon>Phyllostictaceae</taxon>
        <taxon>Phyllosticta</taxon>
    </lineage>
</organism>
<evidence type="ECO:0000256" key="1">
    <source>
        <dbReference type="ARBA" id="ARBA00004123"/>
    </source>
</evidence>
<feature type="compositionally biased region" description="Polar residues" evidence="3">
    <location>
        <begin position="134"/>
        <end position="146"/>
    </location>
</feature>